<accession>A0A3B0TRJ1</accession>
<evidence type="ECO:0000259" key="4">
    <source>
        <dbReference type="PROSITE" id="PS50987"/>
    </source>
</evidence>
<keyword evidence="5" id="KW-0489">Methyltransferase</keyword>
<dbReference type="Gene3D" id="1.10.10.10">
    <property type="entry name" value="Winged helix-like DNA-binding domain superfamily/Winged helix DNA-binding domain"/>
    <property type="match status" value="1"/>
</dbReference>
<dbReference type="InterPro" id="IPR036390">
    <property type="entry name" value="WH_DNA-bd_sf"/>
</dbReference>
<dbReference type="InterPro" id="IPR001845">
    <property type="entry name" value="HTH_ArsR_DNA-bd_dom"/>
</dbReference>
<dbReference type="SUPFAM" id="SSF46785">
    <property type="entry name" value="Winged helix' DNA-binding domain"/>
    <property type="match status" value="1"/>
</dbReference>
<sequence>MTDLKNLVGLLKAAGEITRIRLLALLMGGELSVKDLTDILGQSQPRVSRHLKMLSDAGLLERNAEGAWAYYRLRENSEQVALVRRMISRIEKTDPQLLLDKCALEKVRAEHQKQADAYFAQVAQSWDELRNMHVPEAALEAAIVAAVGDGRIDHLLDLGTGTGRMLELLENKYAKGTGIDSSREMLVVARAKLAAAAISHAQVRLGDIINLDKYAAVSDLIVLHQVLHYFDDPGRILLEARQKLAGGGRMLVVDFLSHDFEVLRSEHAHRRLGLSQQQMEKWASRAGLEVVKSEEFRNQDSKQGLVVCLWVLAEYGGNKISGIELK</sequence>
<dbReference type="PANTHER" id="PTHR33154:SF18">
    <property type="entry name" value="ARSENICAL RESISTANCE OPERON REPRESSOR"/>
    <property type="match status" value="1"/>
</dbReference>
<dbReference type="PANTHER" id="PTHR33154">
    <property type="entry name" value="TRANSCRIPTIONAL REGULATOR, ARSR FAMILY"/>
    <property type="match status" value="1"/>
</dbReference>
<dbReference type="SUPFAM" id="SSF53335">
    <property type="entry name" value="S-adenosyl-L-methionine-dependent methyltransferases"/>
    <property type="match status" value="1"/>
</dbReference>
<dbReference type="SMART" id="SM00418">
    <property type="entry name" value="HTH_ARSR"/>
    <property type="match status" value="1"/>
</dbReference>
<dbReference type="Gene3D" id="3.40.50.150">
    <property type="entry name" value="Vaccinia Virus protein VP39"/>
    <property type="match status" value="1"/>
</dbReference>
<dbReference type="PRINTS" id="PR00778">
    <property type="entry name" value="HTHARSR"/>
</dbReference>
<feature type="domain" description="HTH arsR-type" evidence="4">
    <location>
        <begin position="1"/>
        <end position="94"/>
    </location>
</feature>
<proteinExistence type="predicted"/>
<evidence type="ECO:0000256" key="2">
    <source>
        <dbReference type="ARBA" id="ARBA00023125"/>
    </source>
</evidence>
<dbReference type="InterPro" id="IPR036388">
    <property type="entry name" value="WH-like_DNA-bd_sf"/>
</dbReference>
<dbReference type="GO" id="GO:0003700">
    <property type="term" value="F:DNA-binding transcription factor activity"/>
    <property type="evidence" value="ECO:0007669"/>
    <property type="project" value="InterPro"/>
</dbReference>
<dbReference type="AlphaFoldDB" id="A0A3B0TRJ1"/>
<dbReference type="GO" id="GO:0032259">
    <property type="term" value="P:methylation"/>
    <property type="evidence" value="ECO:0007669"/>
    <property type="project" value="UniProtKB-KW"/>
</dbReference>
<dbReference type="Pfam" id="PF01022">
    <property type="entry name" value="HTH_5"/>
    <property type="match status" value="1"/>
</dbReference>
<dbReference type="InterPro" id="IPR013216">
    <property type="entry name" value="Methyltransf_11"/>
</dbReference>
<evidence type="ECO:0000313" key="5">
    <source>
        <dbReference type="EMBL" id="VAW18803.1"/>
    </source>
</evidence>
<reference evidence="5" key="1">
    <citation type="submission" date="2018-06" db="EMBL/GenBank/DDBJ databases">
        <authorList>
            <person name="Zhirakovskaya E."/>
        </authorList>
    </citation>
    <scope>NUCLEOTIDE SEQUENCE</scope>
</reference>
<dbReference type="Pfam" id="PF08241">
    <property type="entry name" value="Methyltransf_11"/>
    <property type="match status" value="1"/>
</dbReference>
<keyword evidence="1" id="KW-0805">Transcription regulation</keyword>
<dbReference type="GO" id="GO:0008168">
    <property type="term" value="F:methyltransferase activity"/>
    <property type="evidence" value="ECO:0007669"/>
    <property type="project" value="UniProtKB-KW"/>
</dbReference>
<gene>
    <name evidence="5" type="ORF">MNBD_ALPHA12-2311</name>
</gene>
<dbReference type="InterPro" id="IPR029063">
    <property type="entry name" value="SAM-dependent_MTases_sf"/>
</dbReference>
<keyword evidence="2" id="KW-0238">DNA-binding</keyword>
<dbReference type="EMBL" id="UOEO01000094">
    <property type="protein sequence ID" value="VAW18803.1"/>
    <property type="molecule type" value="Genomic_DNA"/>
</dbReference>
<name>A0A3B0TRJ1_9ZZZZ</name>
<dbReference type="NCBIfam" id="NF033788">
    <property type="entry name" value="HTH_metalloreg"/>
    <property type="match status" value="1"/>
</dbReference>
<evidence type="ECO:0000256" key="3">
    <source>
        <dbReference type="ARBA" id="ARBA00023163"/>
    </source>
</evidence>
<evidence type="ECO:0000256" key="1">
    <source>
        <dbReference type="ARBA" id="ARBA00023015"/>
    </source>
</evidence>
<dbReference type="GO" id="GO:0003677">
    <property type="term" value="F:DNA binding"/>
    <property type="evidence" value="ECO:0007669"/>
    <property type="project" value="UniProtKB-KW"/>
</dbReference>
<dbReference type="PROSITE" id="PS50987">
    <property type="entry name" value="HTH_ARSR_2"/>
    <property type="match status" value="1"/>
</dbReference>
<dbReference type="InterPro" id="IPR011991">
    <property type="entry name" value="ArsR-like_HTH"/>
</dbReference>
<keyword evidence="5" id="KW-0808">Transferase</keyword>
<dbReference type="CDD" id="cd00090">
    <property type="entry name" value="HTH_ARSR"/>
    <property type="match status" value="1"/>
</dbReference>
<dbReference type="InterPro" id="IPR051081">
    <property type="entry name" value="HTH_MetalResp_TranReg"/>
</dbReference>
<organism evidence="5">
    <name type="scientific">hydrothermal vent metagenome</name>
    <dbReference type="NCBI Taxonomy" id="652676"/>
    <lineage>
        <taxon>unclassified sequences</taxon>
        <taxon>metagenomes</taxon>
        <taxon>ecological metagenomes</taxon>
    </lineage>
</organism>
<protein>
    <submittedName>
        <fullName evidence="5">Transcriptional regulator, ArsR family / Methyltransferase fusion</fullName>
    </submittedName>
</protein>
<dbReference type="CDD" id="cd02440">
    <property type="entry name" value="AdoMet_MTases"/>
    <property type="match status" value="1"/>
</dbReference>
<keyword evidence="3" id="KW-0804">Transcription</keyword>